<feature type="signal peptide" evidence="4">
    <location>
        <begin position="1"/>
        <end position="18"/>
    </location>
</feature>
<evidence type="ECO:0000259" key="6">
    <source>
        <dbReference type="Pfam" id="PF17678"/>
    </source>
</evidence>
<dbReference type="GO" id="GO:0006516">
    <property type="term" value="P:glycoprotein catabolic process"/>
    <property type="evidence" value="ECO:0007669"/>
    <property type="project" value="TreeGrafter"/>
</dbReference>
<dbReference type="InterPro" id="IPR050883">
    <property type="entry name" value="PNGase"/>
</dbReference>
<dbReference type="OrthoDB" id="9804511at2"/>
<feature type="domain" description="Glycosyl hydrolase family 92 N-terminal" evidence="6">
    <location>
        <begin position="34"/>
        <end position="250"/>
    </location>
</feature>
<evidence type="ECO:0000313" key="7">
    <source>
        <dbReference type="EMBL" id="RSK47527.1"/>
    </source>
</evidence>
<keyword evidence="8" id="KW-1185">Reference proteome</keyword>
<name>A0A428KMC6_9BACT</name>
<dbReference type="PANTHER" id="PTHR12143">
    <property type="entry name" value="PEPTIDE N-GLYCANASE PNGASE -RELATED"/>
    <property type="match status" value="1"/>
</dbReference>
<organism evidence="7 8">
    <name type="scientific">Hymenobacter rigui</name>
    <dbReference type="NCBI Taxonomy" id="334424"/>
    <lineage>
        <taxon>Bacteria</taxon>
        <taxon>Pseudomonadati</taxon>
        <taxon>Bacteroidota</taxon>
        <taxon>Cytophagia</taxon>
        <taxon>Cytophagales</taxon>
        <taxon>Hymenobacteraceae</taxon>
        <taxon>Hymenobacter</taxon>
    </lineage>
</organism>
<evidence type="ECO:0000256" key="1">
    <source>
        <dbReference type="ARBA" id="ARBA00001913"/>
    </source>
</evidence>
<dbReference type="PROSITE" id="PS51257">
    <property type="entry name" value="PROKAR_LIPOPROTEIN"/>
    <property type="match status" value="1"/>
</dbReference>
<evidence type="ECO:0000259" key="5">
    <source>
        <dbReference type="Pfam" id="PF07971"/>
    </source>
</evidence>
<dbReference type="Gene3D" id="2.70.98.10">
    <property type="match status" value="1"/>
</dbReference>
<sequence length="716" mass="79506">MNAFCRFLLVLLTGLTLGACRPPGPSATPDYTRFVNPFIGTDGTGHTFPGPCRPFGLVQPGPDNVDQGWDYTSGYQYRAPRILGFSQTRASGTGISELGDVLLQPVTSDTATHFGQSYAKSTERASPGYYAVTLGNRVRVELASTERVALHRYTYPTAQARLLVDLQHGLRFFTDSLVLESAVRVENQRTISGYCHTKNWVERKYFFVISFNQPFTEATPLPRRPRDNAPRYLLRFALPDSTLLTKVALSTVSVAGARRNLQAELPGWDFAAVVAQSRQSWNQYLSRIEVTGSRSEKEVFYSCLYRLFIQPSNVVDVDGRYRGPDDSVRVAPHKAYYSTLSLWDTYRGVHPLYTLIAPERVDGFASSMLAHGRAAGFLPIWTIWGQENYCMIGNHALPVLADAYAKGFRGFSGREALRQMVQSTTENHLNSNWPLLNRYGYYPTDSLPNEAVSRTLEHGVDDYCVAQLAGQLGQPAVAATYARRAGYYRNLFDPATRLLRGRDSRGRWRTPFRPLEATSPMNNPGDYTEANAWQYFWTPAQYDVAGLTRLLGGRGAFTAQLDSFFSIRATGANKHLGQEALIGQYAHGNEPDQHVPYLYAYSDTPARGPALVARICREFYRNTPDGLTGNDDCGQMSAWYIFAVLGFYPVNPAAGDYVLGRPLVSRAVVHVGGGKTLTITRNNADHTGRISLNDTVLTTPTVPHQALVRGGARLVF</sequence>
<reference evidence="7 8" key="1">
    <citation type="submission" date="2018-12" db="EMBL/GenBank/DDBJ databases">
        <authorList>
            <person name="Feng G."/>
            <person name="Zhu H."/>
        </authorList>
    </citation>
    <scope>NUCLEOTIDE SEQUENCE [LARGE SCALE GENOMIC DNA]</scope>
    <source>
        <strain evidence="7 8">KCTC 12533</strain>
    </source>
</reference>
<evidence type="ECO:0000256" key="3">
    <source>
        <dbReference type="ARBA" id="ARBA00022837"/>
    </source>
</evidence>
<keyword evidence="3" id="KW-0106">Calcium</keyword>
<dbReference type="InterPro" id="IPR008928">
    <property type="entry name" value="6-hairpin_glycosidase_sf"/>
</dbReference>
<keyword evidence="7" id="KW-0378">Hydrolase</keyword>
<dbReference type="GO" id="GO:0030246">
    <property type="term" value="F:carbohydrate binding"/>
    <property type="evidence" value="ECO:0007669"/>
    <property type="project" value="InterPro"/>
</dbReference>
<feature type="chain" id="PRO_5019218712" evidence="4">
    <location>
        <begin position="19"/>
        <end position="716"/>
    </location>
</feature>
<comment type="subunit">
    <text evidence="2">Monomer.</text>
</comment>
<dbReference type="InterPro" id="IPR012939">
    <property type="entry name" value="Glyco_hydro_92"/>
</dbReference>
<dbReference type="PANTHER" id="PTHR12143:SF39">
    <property type="entry name" value="SECRETED PROTEIN"/>
    <property type="match status" value="1"/>
</dbReference>
<dbReference type="GO" id="GO:0005975">
    <property type="term" value="P:carbohydrate metabolic process"/>
    <property type="evidence" value="ECO:0007669"/>
    <property type="project" value="InterPro"/>
</dbReference>
<accession>A0A428KMC6</accession>
<dbReference type="Gene3D" id="1.20.1050.60">
    <property type="entry name" value="alpha-1,2-mannosidase"/>
    <property type="match status" value="1"/>
</dbReference>
<keyword evidence="4" id="KW-0732">Signal</keyword>
<dbReference type="SUPFAM" id="SSF48208">
    <property type="entry name" value="Six-hairpin glycosidases"/>
    <property type="match status" value="1"/>
</dbReference>
<evidence type="ECO:0000313" key="8">
    <source>
        <dbReference type="Proteomes" id="UP000273500"/>
    </source>
</evidence>
<dbReference type="Pfam" id="PF07971">
    <property type="entry name" value="Glyco_hydro_92"/>
    <property type="match status" value="1"/>
</dbReference>
<evidence type="ECO:0000256" key="2">
    <source>
        <dbReference type="ARBA" id="ARBA00011245"/>
    </source>
</evidence>
<dbReference type="Gene3D" id="3.30.2080.10">
    <property type="entry name" value="GH92 mannosidase domain"/>
    <property type="match status" value="1"/>
</dbReference>
<proteinExistence type="predicted"/>
<dbReference type="EMBL" id="RWIT01000008">
    <property type="protein sequence ID" value="RSK47527.1"/>
    <property type="molecule type" value="Genomic_DNA"/>
</dbReference>
<dbReference type="Gene3D" id="1.20.1610.10">
    <property type="entry name" value="alpha-1,2-mannosidases domains"/>
    <property type="match status" value="1"/>
</dbReference>
<gene>
    <name evidence="7" type="ORF">EI291_14815</name>
</gene>
<protein>
    <submittedName>
        <fullName evidence="7">Glycoside hydrolase family 92 protein</fullName>
    </submittedName>
</protein>
<dbReference type="Pfam" id="PF17678">
    <property type="entry name" value="Glyco_hydro_92N"/>
    <property type="match status" value="1"/>
</dbReference>
<dbReference type="RefSeq" id="WP_125421457.1">
    <property type="nucleotide sequence ID" value="NZ_RWIT01000008.1"/>
</dbReference>
<dbReference type="AlphaFoldDB" id="A0A428KMC6"/>
<dbReference type="GO" id="GO:0005829">
    <property type="term" value="C:cytosol"/>
    <property type="evidence" value="ECO:0007669"/>
    <property type="project" value="TreeGrafter"/>
</dbReference>
<dbReference type="InterPro" id="IPR041371">
    <property type="entry name" value="GH92_N"/>
</dbReference>
<comment type="caution">
    <text evidence="7">The sequence shown here is derived from an EMBL/GenBank/DDBJ whole genome shotgun (WGS) entry which is preliminary data.</text>
</comment>
<dbReference type="NCBIfam" id="TIGR01180">
    <property type="entry name" value="aman2_put"/>
    <property type="match status" value="1"/>
</dbReference>
<dbReference type="InterPro" id="IPR014718">
    <property type="entry name" value="GH-type_carb-bd"/>
</dbReference>
<dbReference type="InterPro" id="IPR005887">
    <property type="entry name" value="GH92_a_mannosidase_put"/>
</dbReference>
<feature type="domain" description="Glycosyl hydrolase family 92" evidence="5">
    <location>
        <begin position="256"/>
        <end position="711"/>
    </location>
</feature>
<comment type="cofactor">
    <cofactor evidence="1">
        <name>Ca(2+)</name>
        <dbReference type="ChEBI" id="CHEBI:29108"/>
    </cofactor>
</comment>
<dbReference type="Proteomes" id="UP000273500">
    <property type="component" value="Unassembled WGS sequence"/>
</dbReference>
<evidence type="ECO:0000256" key="4">
    <source>
        <dbReference type="SAM" id="SignalP"/>
    </source>
</evidence>
<dbReference type="GO" id="GO:0000224">
    <property type="term" value="F:peptide-N4-(N-acetyl-beta-glucosaminyl)asparagine amidase activity"/>
    <property type="evidence" value="ECO:0007669"/>
    <property type="project" value="TreeGrafter"/>
</dbReference>